<dbReference type="AlphaFoldDB" id="A0A1H1Y3S3"/>
<evidence type="ECO:0000313" key="3">
    <source>
        <dbReference type="EMBL" id="SDT16077.1"/>
    </source>
</evidence>
<sequence>MQVLGLLVGIPAVVFVIIALIGKSRSLISAGRGESDDSMDQPLWLGAAPADRDALTAGQAPAEGRRAAAEPAEPTVEVGGASARW</sequence>
<keyword evidence="2" id="KW-1133">Transmembrane helix</keyword>
<gene>
    <name evidence="3" type="ORF">SAMN04489812_4379</name>
</gene>
<evidence type="ECO:0000256" key="1">
    <source>
        <dbReference type="SAM" id="MobiDB-lite"/>
    </source>
</evidence>
<dbReference type="STRING" id="630515.SAMN04489812_4379"/>
<reference evidence="3 4" key="1">
    <citation type="submission" date="2016-10" db="EMBL/GenBank/DDBJ databases">
        <authorList>
            <person name="de Groot N.N."/>
        </authorList>
    </citation>
    <scope>NUCLEOTIDE SEQUENCE [LARGE SCALE GENOMIC DNA]</scope>
    <source>
        <strain evidence="3 4">DSM 21800</strain>
    </source>
</reference>
<keyword evidence="2" id="KW-0472">Membrane</keyword>
<dbReference type="EMBL" id="LT629772">
    <property type="protein sequence ID" value="SDT16077.1"/>
    <property type="molecule type" value="Genomic_DNA"/>
</dbReference>
<protein>
    <submittedName>
        <fullName evidence="3">Uncharacterized protein</fullName>
    </submittedName>
</protein>
<accession>A0A1H1Y3S3</accession>
<feature type="transmembrane region" description="Helical" evidence="2">
    <location>
        <begin position="6"/>
        <end position="22"/>
    </location>
</feature>
<name>A0A1H1Y3S3_9ACTN</name>
<organism evidence="3 4">
    <name type="scientific">Microlunatus soli</name>
    <dbReference type="NCBI Taxonomy" id="630515"/>
    <lineage>
        <taxon>Bacteria</taxon>
        <taxon>Bacillati</taxon>
        <taxon>Actinomycetota</taxon>
        <taxon>Actinomycetes</taxon>
        <taxon>Propionibacteriales</taxon>
        <taxon>Propionibacteriaceae</taxon>
        <taxon>Microlunatus</taxon>
    </lineage>
</organism>
<evidence type="ECO:0000256" key="2">
    <source>
        <dbReference type="SAM" id="Phobius"/>
    </source>
</evidence>
<keyword evidence="2" id="KW-0812">Transmembrane</keyword>
<evidence type="ECO:0000313" key="4">
    <source>
        <dbReference type="Proteomes" id="UP000199103"/>
    </source>
</evidence>
<proteinExistence type="predicted"/>
<feature type="region of interest" description="Disordered" evidence="1">
    <location>
        <begin position="55"/>
        <end position="85"/>
    </location>
</feature>
<dbReference type="Proteomes" id="UP000199103">
    <property type="component" value="Chromosome I"/>
</dbReference>
<keyword evidence="4" id="KW-1185">Reference proteome</keyword>